<proteinExistence type="predicted"/>
<name>A0A518AN33_9BACT</name>
<keyword evidence="4" id="KW-1185">Reference proteome</keyword>
<keyword evidence="1" id="KW-0238">DNA-binding</keyword>
<dbReference type="InterPro" id="IPR014710">
    <property type="entry name" value="RmlC-like_jellyroll"/>
</dbReference>
<dbReference type="PANTHER" id="PTHR37694:SF1">
    <property type="entry name" value="SLR8022 PROTEIN"/>
    <property type="match status" value="1"/>
</dbReference>
<dbReference type="Pfam" id="PF02311">
    <property type="entry name" value="AraC_binding"/>
    <property type="match status" value="1"/>
</dbReference>
<dbReference type="OrthoDB" id="9793184at2"/>
<gene>
    <name evidence="3" type="ORF">Pan181_23340</name>
</gene>
<dbReference type="SUPFAM" id="SSF51182">
    <property type="entry name" value="RmlC-like cupins"/>
    <property type="match status" value="1"/>
</dbReference>
<dbReference type="AlphaFoldDB" id="A0A518AN33"/>
<evidence type="ECO:0000256" key="1">
    <source>
        <dbReference type="ARBA" id="ARBA00023125"/>
    </source>
</evidence>
<dbReference type="RefSeq" id="WP_145246885.1">
    <property type="nucleotide sequence ID" value="NZ_CP036278.1"/>
</dbReference>
<reference evidence="3 4" key="1">
    <citation type="submission" date="2019-02" db="EMBL/GenBank/DDBJ databases">
        <title>Deep-cultivation of Planctomycetes and their phenomic and genomic characterization uncovers novel biology.</title>
        <authorList>
            <person name="Wiegand S."/>
            <person name="Jogler M."/>
            <person name="Boedeker C."/>
            <person name="Pinto D."/>
            <person name="Vollmers J."/>
            <person name="Rivas-Marin E."/>
            <person name="Kohn T."/>
            <person name="Peeters S.H."/>
            <person name="Heuer A."/>
            <person name="Rast P."/>
            <person name="Oberbeckmann S."/>
            <person name="Bunk B."/>
            <person name="Jeske O."/>
            <person name="Meyerdierks A."/>
            <person name="Storesund J.E."/>
            <person name="Kallscheuer N."/>
            <person name="Luecker S."/>
            <person name="Lage O.M."/>
            <person name="Pohl T."/>
            <person name="Merkel B.J."/>
            <person name="Hornburger P."/>
            <person name="Mueller R.-W."/>
            <person name="Bruemmer F."/>
            <person name="Labrenz M."/>
            <person name="Spormann A.M."/>
            <person name="Op den Camp H."/>
            <person name="Overmann J."/>
            <person name="Amann R."/>
            <person name="Jetten M.S.M."/>
            <person name="Mascher T."/>
            <person name="Medema M.H."/>
            <person name="Devos D.P."/>
            <person name="Kaster A.-K."/>
            <person name="Ovreas L."/>
            <person name="Rohde M."/>
            <person name="Galperin M.Y."/>
            <person name="Jogler C."/>
        </authorList>
    </citation>
    <scope>NUCLEOTIDE SEQUENCE [LARGE SCALE GENOMIC DNA]</scope>
    <source>
        <strain evidence="3 4">Pan181</strain>
    </source>
</reference>
<dbReference type="PANTHER" id="PTHR37694">
    <property type="entry name" value="SLR8022 PROTEIN"/>
    <property type="match status" value="1"/>
</dbReference>
<accession>A0A518AN33</accession>
<dbReference type="InterPro" id="IPR003313">
    <property type="entry name" value="AraC-bd"/>
</dbReference>
<dbReference type="Gene3D" id="2.60.120.10">
    <property type="entry name" value="Jelly Rolls"/>
    <property type="match status" value="1"/>
</dbReference>
<evidence type="ECO:0000259" key="2">
    <source>
        <dbReference type="Pfam" id="PF02311"/>
    </source>
</evidence>
<evidence type="ECO:0000313" key="3">
    <source>
        <dbReference type="EMBL" id="QDU56130.1"/>
    </source>
</evidence>
<organism evidence="3 4">
    <name type="scientific">Aeoliella mucimassa</name>
    <dbReference type="NCBI Taxonomy" id="2527972"/>
    <lineage>
        <taxon>Bacteria</taxon>
        <taxon>Pseudomonadati</taxon>
        <taxon>Planctomycetota</taxon>
        <taxon>Planctomycetia</taxon>
        <taxon>Pirellulales</taxon>
        <taxon>Lacipirellulaceae</taxon>
        <taxon>Aeoliella</taxon>
    </lineage>
</organism>
<protein>
    <recommendedName>
        <fullName evidence="2">AraC-type arabinose-binding/dimerisation domain-containing protein</fullName>
    </recommendedName>
</protein>
<dbReference type="Proteomes" id="UP000315750">
    <property type="component" value="Chromosome"/>
</dbReference>
<dbReference type="GO" id="GO:0006355">
    <property type="term" value="P:regulation of DNA-templated transcription"/>
    <property type="evidence" value="ECO:0007669"/>
    <property type="project" value="InterPro"/>
</dbReference>
<dbReference type="GO" id="GO:0003677">
    <property type="term" value="F:DNA binding"/>
    <property type="evidence" value="ECO:0007669"/>
    <property type="project" value="UniProtKB-KW"/>
</dbReference>
<dbReference type="InterPro" id="IPR011051">
    <property type="entry name" value="RmlC_Cupin_sf"/>
</dbReference>
<sequence length="110" mass="11832">MDYTAIMNVAGEVDFATDSTVSRTIHQDDSSKAVLFAFDAKQELSEHTAAMPAVLLFIEGQARVSLGDETLEATAGTFIHMAPHLPHSISAEVPTKMLLLLMKASKSKPS</sequence>
<dbReference type="KEGG" id="amuc:Pan181_23340"/>
<dbReference type="CDD" id="cd02230">
    <property type="entry name" value="cupin_HP0902-like"/>
    <property type="match status" value="1"/>
</dbReference>
<dbReference type="EMBL" id="CP036278">
    <property type="protein sequence ID" value="QDU56130.1"/>
    <property type="molecule type" value="Genomic_DNA"/>
</dbReference>
<evidence type="ECO:0000313" key="4">
    <source>
        <dbReference type="Proteomes" id="UP000315750"/>
    </source>
</evidence>
<feature type="domain" description="AraC-type arabinose-binding/dimerisation" evidence="2">
    <location>
        <begin position="53"/>
        <end position="93"/>
    </location>
</feature>